<dbReference type="PANTHER" id="PTHR31650:SF1">
    <property type="entry name" value="WAX ESTER SYNTHASE_DIACYLGLYCEROL ACYLTRANSFERASE 4-RELATED"/>
    <property type="match status" value="1"/>
</dbReference>
<proteinExistence type="predicted"/>
<sequence length="543" mass="60714">MPMIELPQPTFSSAVVCVIVGIFTLKLVSVFLKRKGASASKSSRDDLDALSRCLVLFEDDKEEAVLFVHAAEIFQEKVAFAGFAEQFIRIYCGKGRFAQRLVQDDGDRPYWTQAADDWKPMDNISCIDEDITHEGLEKMLGDMCSTPLPTDKPLWRVVFLQNYKPRDSDVITSAFVWKYHHTIADGFTAMRHVVSHCTPVDETKTIEELFSTSRDVSARREKVRIKRSHSCSECNFGLFSSGGLLLRQVSLSSIGTLISKFSNAVLKLVFLPKDPPNPCKPNYHLEKRSRRVCSFAGLGEEFSVKEIKKLARQASVGQSKKTTVNDILITAVFRTLAKYCEENPGKGGQTPEKLTAGMWVALNSGSPFEFAPTESKWGNEKLGVCYLNAPVKTIPAEEQLGAVHRGIRELIGSPEPYVANRVLSFFGALPHCIAKPWWDMTADKVTISLSNVPGPQAALRWPVNRHEDLKEQIPRTGLIRDLLFFVPPVLDVGIMLCIISYNDRVNVGMATAGDWINQADADRMIKDFFPQAMREIKQTMSSP</sequence>
<keyword evidence="1" id="KW-0472">Membrane</keyword>
<name>A0A7J6P8X1_PEROL</name>
<evidence type="ECO:0000313" key="3">
    <source>
        <dbReference type="EMBL" id="KAF4692539.1"/>
    </source>
</evidence>
<feature type="domain" description="O-acyltransferase WSD1 C-terminal" evidence="2">
    <location>
        <begin position="377"/>
        <end position="536"/>
    </location>
</feature>
<dbReference type="GO" id="GO:0005886">
    <property type="term" value="C:plasma membrane"/>
    <property type="evidence" value="ECO:0007669"/>
    <property type="project" value="TreeGrafter"/>
</dbReference>
<keyword evidence="1" id="KW-0812">Transmembrane</keyword>
<dbReference type="AlphaFoldDB" id="A0A7J6P8X1"/>
<gene>
    <name evidence="3" type="ORF">FOZ60_013206</name>
</gene>
<organism evidence="3 4">
    <name type="scientific">Perkinsus olseni</name>
    <name type="common">Perkinsus atlanticus</name>
    <dbReference type="NCBI Taxonomy" id="32597"/>
    <lineage>
        <taxon>Eukaryota</taxon>
        <taxon>Sar</taxon>
        <taxon>Alveolata</taxon>
        <taxon>Perkinsozoa</taxon>
        <taxon>Perkinsea</taxon>
        <taxon>Perkinsida</taxon>
        <taxon>Perkinsidae</taxon>
        <taxon>Perkinsus</taxon>
    </lineage>
</organism>
<evidence type="ECO:0000256" key="1">
    <source>
        <dbReference type="SAM" id="Phobius"/>
    </source>
</evidence>
<evidence type="ECO:0000259" key="2">
    <source>
        <dbReference type="Pfam" id="PF06974"/>
    </source>
</evidence>
<evidence type="ECO:0000313" key="4">
    <source>
        <dbReference type="Proteomes" id="UP000541610"/>
    </source>
</evidence>
<dbReference type="PANTHER" id="PTHR31650">
    <property type="entry name" value="O-ACYLTRANSFERASE (WSD1-LIKE) FAMILY PROTEIN"/>
    <property type="match status" value="1"/>
</dbReference>
<comment type="caution">
    <text evidence="3">The sequence shown here is derived from an EMBL/GenBank/DDBJ whole genome shotgun (WGS) entry which is preliminary data.</text>
</comment>
<protein>
    <recommendedName>
        <fullName evidence="2">O-acyltransferase WSD1 C-terminal domain-containing protein</fullName>
    </recommendedName>
</protein>
<accession>A0A7J6P8X1</accession>
<dbReference type="OrthoDB" id="619536at2759"/>
<dbReference type="Proteomes" id="UP000541610">
    <property type="component" value="Unassembled WGS sequence"/>
</dbReference>
<dbReference type="GO" id="GO:0008374">
    <property type="term" value="F:O-acyltransferase activity"/>
    <property type="evidence" value="ECO:0007669"/>
    <property type="project" value="InterPro"/>
</dbReference>
<dbReference type="InterPro" id="IPR045034">
    <property type="entry name" value="O-acyltransferase_WSD1-like"/>
</dbReference>
<dbReference type="InterPro" id="IPR009721">
    <property type="entry name" value="O-acyltransferase_WSD1_C"/>
</dbReference>
<keyword evidence="1" id="KW-1133">Transmembrane helix</keyword>
<dbReference type="EMBL" id="JABANP010000059">
    <property type="protein sequence ID" value="KAF4692539.1"/>
    <property type="molecule type" value="Genomic_DNA"/>
</dbReference>
<feature type="transmembrane region" description="Helical" evidence="1">
    <location>
        <begin position="12"/>
        <end position="32"/>
    </location>
</feature>
<reference evidence="3 4" key="1">
    <citation type="submission" date="2020-04" db="EMBL/GenBank/DDBJ databases">
        <title>Perkinsus olseni comparative genomics.</title>
        <authorList>
            <person name="Bogema D.R."/>
        </authorList>
    </citation>
    <scope>NUCLEOTIDE SEQUENCE [LARGE SCALE GENOMIC DNA]</scope>
    <source>
        <strain evidence="3">00978-12</strain>
    </source>
</reference>
<dbReference type="Pfam" id="PF06974">
    <property type="entry name" value="WS_DGAT_C"/>
    <property type="match status" value="1"/>
</dbReference>
<dbReference type="GO" id="GO:0019432">
    <property type="term" value="P:triglyceride biosynthetic process"/>
    <property type="evidence" value="ECO:0007669"/>
    <property type="project" value="TreeGrafter"/>
</dbReference>